<accession>A0ABS7P2C4</accession>
<sequence>MTYITHSIDYCLSGWEVIVTEWETDGDDTSEPGVINRETLVERLAVVRHASARADTFVGHPVRGFAQRTFGGHLVAQAMLAAAETVETSDRVVNSLHCSFLRIGTHAHPLEYTVSRIRDGRSFSVREIAIRQDGRELARLSITFCTSAAHGTPSSSTVSLDVPAPDALEPLHRRRALGLPADGIKLPAREHWWTASRPVDIRYVDGTDDRTFWFRTAPAEDAPQNVHRAMLAFASDRSLLPVISHARGDLETAHLMRTASVDHALWFHADVTAGEWCLYVQDSPFHTARSGLARGSILGRDGELVATVMQQGLINDDGPTSTTRT</sequence>
<keyword evidence="2" id="KW-0378">Hydrolase</keyword>
<dbReference type="CDD" id="cd03445">
    <property type="entry name" value="Thioesterase_II_repeat2"/>
    <property type="match status" value="1"/>
</dbReference>
<feature type="domain" description="Acyl-CoA thioesterase-like N-terminal HotDog" evidence="4">
    <location>
        <begin position="66"/>
        <end position="144"/>
    </location>
</feature>
<dbReference type="InterPro" id="IPR029069">
    <property type="entry name" value="HotDog_dom_sf"/>
</dbReference>
<dbReference type="Pfam" id="PF02551">
    <property type="entry name" value="Acyl_CoA_thio"/>
    <property type="match status" value="1"/>
</dbReference>
<dbReference type="Pfam" id="PF13622">
    <property type="entry name" value="4HBT_3"/>
    <property type="match status" value="1"/>
</dbReference>
<feature type="domain" description="Acyl-CoA thioesterase 2 C-terminal" evidence="3">
    <location>
        <begin position="210"/>
        <end position="313"/>
    </location>
</feature>
<dbReference type="InterPro" id="IPR025652">
    <property type="entry name" value="TesB_C"/>
</dbReference>
<dbReference type="PANTHER" id="PTHR11066:SF34">
    <property type="entry name" value="ACYL-COENZYME A THIOESTERASE 8"/>
    <property type="match status" value="1"/>
</dbReference>
<evidence type="ECO:0000313" key="5">
    <source>
        <dbReference type="EMBL" id="MBY6365829.1"/>
    </source>
</evidence>
<organism evidence="5 6">
    <name type="scientific">Rhodococcoides corynebacterioides</name>
    <dbReference type="NCBI Taxonomy" id="53972"/>
    <lineage>
        <taxon>Bacteria</taxon>
        <taxon>Bacillati</taxon>
        <taxon>Actinomycetota</taxon>
        <taxon>Actinomycetes</taxon>
        <taxon>Mycobacteriales</taxon>
        <taxon>Nocardiaceae</taxon>
        <taxon>Rhodococcoides</taxon>
    </lineage>
</organism>
<dbReference type="InterPro" id="IPR042171">
    <property type="entry name" value="Acyl-CoA_hotdog"/>
</dbReference>
<dbReference type="EMBL" id="JABUBU010000001">
    <property type="protein sequence ID" value="MBY6365829.1"/>
    <property type="molecule type" value="Genomic_DNA"/>
</dbReference>
<dbReference type="PANTHER" id="PTHR11066">
    <property type="entry name" value="ACYL-COA THIOESTERASE"/>
    <property type="match status" value="1"/>
</dbReference>
<evidence type="ECO:0000313" key="6">
    <source>
        <dbReference type="Proteomes" id="UP000825228"/>
    </source>
</evidence>
<comment type="similarity">
    <text evidence="1">Belongs to the C/M/P thioester hydrolase family.</text>
</comment>
<reference evidence="5 6" key="1">
    <citation type="submission" date="2020-06" db="EMBL/GenBank/DDBJ databases">
        <title>Taxonomy, biology and ecology of Rhodococcus bacteria occurring in California pistachio and other woody hosts as revealed by genome sequence analyses.</title>
        <authorList>
            <person name="Gai Y."/>
            <person name="Riely B."/>
        </authorList>
    </citation>
    <scope>NUCLEOTIDE SEQUENCE [LARGE SCALE GENOMIC DNA]</scope>
    <source>
        <strain evidence="5 6">BP-281</strain>
    </source>
</reference>
<evidence type="ECO:0000256" key="2">
    <source>
        <dbReference type="ARBA" id="ARBA00022801"/>
    </source>
</evidence>
<dbReference type="SUPFAM" id="SSF54637">
    <property type="entry name" value="Thioesterase/thiol ester dehydrase-isomerase"/>
    <property type="match status" value="2"/>
</dbReference>
<comment type="caution">
    <text evidence="5">The sequence shown here is derived from an EMBL/GenBank/DDBJ whole genome shotgun (WGS) entry which is preliminary data.</text>
</comment>
<name>A0ABS7P2C4_9NOCA</name>
<evidence type="ECO:0000256" key="1">
    <source>
        <dbReference type="ARBA" id="ARBA00006538"/>
    </source>
</evidence>
<dbReference type="InterPro" id="IPR003703">
    <property type="entry name" value="Acyl_CoA_thio"/>
</dbReference>
<dbReference type="CDD" id="cd03444">
    <property type="entry name" value="Thioesterase_II_repeat1"/>
    <property type="match status" value="1"/>
</dbReference>
<gene>
    <name evidence="5" type="ORF">HQ603_03565</name>
</gene>
<dbReference type="Gene3D" id="2.40.160.210">
    <property type="entry name" value="Acyl-CoA thioesterase, double hotdog domain"/>
    <property type="match status" value="1"/>
</dbReference>
<keyword evidence="6" id="KW-1185">Reference proteome</keyword>
<protein>
    <submittedName>
        <fullName evidence="5">Thioesterase family protein</fullName>
    </submittedName>
</protein>
<evidence type="ECO:0000259" key="3">
    <source>
        <dbReference type="Pfam" id="PF02551"/>
    </source>
</evidence>
<proteinExistence type="inferred from homology"/>
<dbReference type="Proteomes" id="UP000825228">
    <property type="component" value="Unassembled WGS sequence"/>
</dbReference>
<evidence type="ECO:0000259" key="4">
    <source>
        <dbReference type="Pfam" id="PF13622"/>
    </source>
</evidence>
<dbReference type="InterPro" id="IPR049449">
    <property type="entry name" value="TesB_ACOT8-like_N"/>
</dbReference>